<dbReference type="RefSeq" id="WP_301814510.1">
    <property type="nucleotide sequence ID" value="NZ_JAUJZH010000028.1"/>
</dbReference>
<protein>
    <recommendedName>
        <fullName evidence="4">G domain-containing protein</fullName>
    </recommendedName>
</protein>
<proteinExistence type="predicted"/>
<keyword evidence="1" id="KW-0812">Transmembrane</keyword>
<reference evidence="2" key="1">
    <citation type="submission" date="2023-06" db="EMBL/GenBank/DDBJ databases">
        <authorList>
            <person name="Jiang Y."/>
            <person name="Liu Q."/>
        </authorList>
    </citation>
    <scope>NUCLEOTIDE SEQUENCE</scope>
    <source>
        <strain evidence="2">CGMCC 1.12090</strain>
    </source>
</reference>
<keyword evidence="1" id="KW-0472">Membrane</keyword>
<organism evidence="2 3">
    <name type="scientific">Variovorax ginsengisoli</name>
    <dbReference type="NCBI Taxonomy" id="363844"/>
    <lineage>
        <taxon>Bacteria</taxon>
        <taxon>Pseudomonadati</taxon>
        <taxon>Pseudomonadota</taxon>
        <taxon>Betaproteobacteria</taxon>
        <taxon>Burkholderiales</taxon>
        <taxon>Comamonadaceae</taxon>
        <taxon>Variovorax</taxon>
    </lineage>
</organism>
<gene>
    <name evidence="2" type="ORF">Q2T77_29620</name>
</gene>
<dbReference type="Proteomes" id="UP001169027">
    <property type="component" value="Unassembled WGS sequence"/>
</dbReference>
<comment type="caution">
    <text evidence="2">The sequence shown here is derived from an EMBL/GenBank/DDBJ whole genome shotgun (WGS) entry which is preliminary data.</text>
</comment>
<dbReference type="SUPFAM" id="SSF52540">
    <property type="entry name" value="P-loop containing nucleoside triphosphate hydrolases"/>
    <property type="match status" value="1"/>
</dbReference>
<evidence type="ECO:0000313" key="2">
    <source>
        <dbReference type="EMBL" id="MDO1536450.1"/>
    </source>
</evidence>
<feature type="transmembrane region" description="Helical" evidence="1">
    <location>
        <begin position="631"/>
        <end position="649"/>
    </location>
</feature>
<evidence type="ECO:0000256" key="1">
    <source>
        <dbReference type="SAM" id="Phobius"/>
    </source>
</evidence>
<keyword evidence="1" id="KW-1133">Transmembrane helix</keyword>
<dbReference type="InterPro" id="IPR027417">
    <property type="entry name" value="P-loop_NTPase"/>
</dbReference>
<evidence type="ECO:0000313" key="3">
    <source>
        <dbReference type="Proteomes" id="UP001169027"/>
    </source>
</evidence>
<name>A0ABT8SCD0_9BURK</name>
<dbReference type="EMBL" id="JAUKVY010000028">
    <property type="protein sequence ID" value="MDO1536450.1"/>
    <property type="molecule type" value="Genomic_DNA"/>
</dbReference>
<keyword evidence="3" id="KW-1185">Reference proteome</keyword>
<dbReference type="Gene3D" id="3.40.50.300">
    <property type="entry name" value="P-loop containing nucleotide triphosphate hydrolases"/>
    <property type="match status" value="1"/>
</dbReference>
<sequence>MTTTEKDPQDIYIQIAGWIEQSIAEVESANLAHDAGEHISQAAGTSLEVLGAYRDSVDKDLEKLRQVSEWDVFTISLYGETNAGKSTIIETLRILQGEAGKAQSQASFRELAKGINLDGSEVAALQKAIQDLSSQTIQTQALLQETTRSQQRSEQLAGQAIERQRDAIRQKIETLGLLQKIVHWFKKLDEENQLGLDEARLRSMQDEHREAAAKVQAQLQALEVQSAARKQDLQALDDIYEKLAPHQDGAIIGDGRSDFTLASQSYAFEVSGQKFALIDVPGIEGTEDRVSEAIYDSVKKSHAVFYITPKAAPPNKGEGKVKGTLEKIKEHLDDQTEVWSVFNKRATNPQALKKEQLLDEGELGGIQDLETHLKAQLGPSYQGSFSLSALPAFYAATDCLLPTNAHYKARGKFIGALDREALLEKSRFAEFARFISQDICSNYKEKILRANLRKIKSSLERGHQVLDGVIENFRRASKDLERQLKYAHGELDKISSGTCSRIESTCHDGLAESSSKLRKAIHDDIDKDIGNEQFEAKLREHVDGMGGELKDTLARAMEVQQSKIAAEVEDVLRRFDRNASEILDVTLSRPLEGGMPPFGLEFKLDNGINTLGLLSAFIGGAALLLSNPAGWVMLAIGAVSLLFNFYKAVRGFFSSDYKKAQQRKWADENIARLFDSIKAGLRDNVDKAAAELQGEVDKLKKRLSAPLDSVQRIAQSLSEAGRAFKKISRQFN</sequence>
<accession>A0ABT8SCD0</accession>
<evidence type="ECO:0008006" key="4">
    <source>
        <dbReference type="Google" id="ProtNLM"/>
    </source>
</evidence>